<accession>A0A0S7EJ73</accession>
<organism evidence="2">
    <name type="scientific">Poeciliopsis prolifica</name>
    <name type="common">blackstripe livebearer</name>
    <dbReference type="NCBI Taxonomy" id="188132"/>
    <lineage>
        <taxon>Eukaryota</taxon>
        <taxon>Metazoa</taxon>
        <taxon>Chordata</taxon>
        <taxon>Craniata</taxon>
        <taxon>Vertebrata</taxon>
        <taxon>Euteleostomi</taxon>
        <taxon>Actinopterygii</taxon>
        <taxon>Neopterygii</taxon>
        <taxon>Teleostei</taxon>
        <taxon>Neoteleostei</taxon>
        <taxon>Acanthomorphata</taxon>
        <taxon>Ovalentaria</taxon>
        <taxon>Atherinomorphae</taxon>
        <taxon>Cyprinodontiformes</taxon>
        <taxon>Poeciliidae</taxon>
        <taxon>Poeciliinae</taxon>
        <taxon>Poeciliopsis</taxon>
    </lineage>
</organism>
<name>A0A0S7EJ73_9TELE</name>
<evidence type="ECO:0000313" key="2">
    <source>
        <dbReference type="EMBL" id="JAO05009.1"/>
    </source>
</evidence>
<feature type="signal peptide" evidence="1">
    <location>
        <begin position="1"/>
        <end position="17"/>
    </location>
</feature>
<evidence type="ECO:0000256" key="1">
    <source>
        <dbReference type="SAM" id="SignalP"/>
    </source>
</evidence>
<sequence>VFVILFILDNLILPTSTHNLVEAKRLSEKTAKQLENNFQHIQCNTEWLVSAITAHYVQTDVPFLKLVQIEICIYTLPDFARKWTDTVSDSMSGYSCLVYTRIVHTCTIRYGPLGETSWPV</sequence>
<reference evidence="2" key="1">
    <citation type="submission" date="2014-12" db="EMBL/GenBank/DDBJ databases">
        <title>Parallel Evolution in Life History Adaptation Evident in the Tissue-Specific Poeciliopsis prolifica transcriptome.</title>
        <authorList>
            <person name="Jue N.K."/>
            <person name="Foley R.J."/>
            <person name="Obergfell C."/>
            <person name="Reznick D.N."/>
            <person name="O'Neill R.J."/>
            <person name="O'Neill M.J."/>
        </authorList>
    </citation>
    <scope>NUCLEOTIDE SEQUENCE</scope>
</reference>
<feature type="non-terminal residue" evidence="2">
    <location>
        <position position="1"/>
    </location>
</feature>
<gene>
    <name evidence="2" type="primary">PPUP42</name>
</gene>
<keyword evidence="1" id="KW-0732">Signal</keyword>
<dbReference type="AlphaFoldDB" id="A0A0S7EJ73"/>
<feature type="chain" id="PRO_5006634883" evidence="1">
    <location>
        <begin position="18"/>
        <end position="120"/>
    </location>
</feature>
<dbReference type="EMBL" id="GBYX01476668">
    <property type="protein sequence ID" value="JAO05009.1"/>
    <property type="molecule type" value="Transcribed_RNA"/>
</dbReference>
<protein>
    <submittedName>
        <fullName evidence="2">PPUP42</fullName>
    </submittedName>
</protein>
<proteinExistence type="predicted"/>